<dbReference type="KEGG" id="fgg:FSB75_01780"/>
<dbReference type="EMBL" id="CP042433">
    <property type="protein sequence ID" value="QEC54681.1"/>
    <property type="molecule type" value="Genomic_DNA"/>
</dbReference>
<evidence type="ECO:0000256" key="1">
    <source>
        <dbReference type="SAM" id="SignalP"/>
    </source>
</evidence>
<accession>A0A5B8UDC6</accession>
<evidence type="ECO:0000313" key="4">
    <source>
        <dbReference type="Proteomes" id="UP000321204"/>
    </source>
</evidence>
<proteinExistence type="predicted"/>
<keyword evidence="1" id="KW-0732">Signal</keyword>
<feature type="signal peptide" evidence="1">
    <location>
        <begin position="1"/>
        <end position="21"/>
    </location>
</feature>
<dbReference type="Pfam" id="PF13568">
    <property type="entry name" value="OMP_b-brl_2"/>
    <property type="match status" value="1"/>
</dbReference>
<evidence type="ECO:0000259" key="2">
    <source>
        <dbReference type="Pfam" id="PF13568"/>
    </source>
</evidence>
<name>A0A5B8UDC6_9BACT</name>
<sequence length="196" mass="21457">MFMKKVIICAVAVMSSFVLFAQAPKYGLKAGFNMATVTNAGGDLKPGFNGGILAHIHITPAFSLQPEVMYSNQGTKYSSSDKLLLNYINVPLLLQYNFDNGFRLQGGPQVGFLIEAKHKIGDVETDVANSYKTVDFSIPLGFSYLGYSGFGADARYNIGVTKIVKNNSGAYRNGVLQLGVFYLFDHHHKAQSGKRR</sequence>
<feature type="domain" description="Outer membrane protein beta-barrel" evidence="2">
    <location>
        <begin position="20"/>
        <end position="163"/>
    </location>
</feature>
<feature type="chain" id="PRO_5022971366" evidence="1">
    <location>
        <begin position="22"/>
        <end position="196"/>
    </location>
</feature>
<gene>
    <name evidence="3" type="ORF">FSB75_01780</name>
</gene>
<keyword evidence="4" id="KW-1185">Reference proteome</keyword>
<dbReference type="AlphaFoldDB" id="A0A5B8UDC6"/>
<evidence type="ECO:0000313" key="3">
    <source>
        <dbReference type="EMBL" id="QEC54681.1"/>
    </source>
</evidence>
<dbReference type="OrthoDB" id="947434at2"/>
<organism evidence="3 4">
    <name type="scientific">Flavisolibacter ginsenosidimutans</name>
    <dbReference type="NCBI Taxonomy" id="661481"/>
    <lineage>
        <taxon>Bacteria</taxon>
        <taxon>Pseudomonadati</taxon>
        <taxon>Bacteroidota</taxon>
        <taxon>Chitinophagia</taxon>
        <taxon>Chitinophagales</taxon>
        <taxon>Chitinophagaceae</taxon>
        <taxon>Flavisolibacter</taxon>
    </lineage>
</organism>
<dbReference type="InterPro" id="IPR025665">
    <property type="entry name" value="Beta-barrel_OMP_2"/>
</dbReference>
<reference evidence="3 4" key="1">
    <citation type="journal article" date="2015" name="Int. J. Syst. Evol. Microbiol.">
        <title>Flavisolibacter ginsenosidimutans sp. nov., with ginsenoside-converting activity isolated from soil used for cultivating ginseng.</title>
        <authorList>
            <person name="Zhao Y."/>
            <person name="Liu Q."/>
            <person name="Kang M.S."/>
            <person name="Jin F."/>
            <person name="Yu H."/>
            <person name="Im W.T."/>
        </authorList>
    </citation>
    <scope>NUCLEOTIDE SEQUENCE [LARGE SCALE GENOMIC DNA]</scope>
    <source>
        <strain evidence="3 4">Gsoil 636</strain>
    </source>
</reference>
<dbReference type="Proteomes" id="UP000321204">
    <property type="component" value="Chromosome"/>
</dbReference>
<protein>
    <submittedName>
        <fullName evidence="3">PorT family protein</fullName>
    </submittedName>
</protein>